<dbReference type="OrthoDB" id="948250at2"/>
<accession>A0A371PN17</accession>
<dbReference type="CDD" id="cd04301">
    <property type="entry name" value="NAT_SF"/>
    <property type="match status" value="1"/>
</dbReference>
<evidence type="ECO:0000259" key="1">
    <source>
        <dbReference type="PROSITE" id="PS51186"/>
    </source>
</evidence>
<dbReference type="Pfam" id="PF00583">
    <property type="entry name" value="Acetyltransf_1"/>
    <property type="match status" value="1"/>
</dbReference>
<dbReference type="Gene3D" id="3.40.630.30">
    <property type="match status" value="1"/>
</dbReference>
<name>A0A371PN17_9BACL</name>
<feature type="domain" description="N-acetyltransferase" evidence="1">
    <location>
        <begin position="15"/>
        <end position="181"/>
    </location>
</feature>
<keyword evidence="3" id="KW-1185">Reference proteome</keyword>
<dbReference type="InterPro" id="IPR000182">
    <property type="entry name" value="GNAT_dom"/>
</dbReference>
<organism evidence="2 3">
    <name type="scientific">Paenibacillus paeoniae</name>
    <dbReference type="NCBI Taxonomy" id="2292705"/>
    <lineage>
        <taxon>Bacteria</taxon>
        <taxon>Bacillati</taxon>
        <taxon>Bacillota</taxon>
        <taxon>Bacilli</taxon>
        <taxon>Bacillales</taxon>
        <taxon>Paenibacillaceae</taxon>
        <taxon>Paenibacillus</taxon>
    </lineage>
</organism>
<sequence>MIVKQQSFEVRGLRYSIRSANEEDAAALSQLRVKIDGETEHMDREAGEAFISAEGFKELIQSDSERERNLFLVAVADSRLIGYSRCEGIYLKRFAHKAEFGVCILKEFWGYGIGKELLRTSLAWADSIGITKMTLHVLESNKSAIQLYERFGFQIEGILKNDKVLSDGRYYNTVVMGRFTG</sequence>
<protein>
    <submittedName>
        <fullName evidence="2">GNAT family N-acetyltransferase</fullName>
    </submittedName>
</protein>
<dbReference type="Proteomes" id="UP000261905">
    <property type="component" value="Unassembled WGS sequence"/>
</dbReference>
<evidence type="ECO:0000313" key="3">
    <source>
        <dbReference type="Proteomes" id="UP000261905"/>
    </source>
</evidence>
<evidence type="ECO:0000313" key="2">
    <source>
        <dbReference type="EMBL" id="REK77600.1"/>
    </source>
</evidence>
<dbReference type="InterPro" id="IPR016181">
    <property type="entry name" value="Acyl_CoA_acyltransferase"/>
</dbReference>
<proteinExistence type="predicted"/>
<reference evidence="2 3" key="1">
    <citation type="submission" date="2018-08" db="EMBL/GenBank/DDBJ databases">
        <title>Paenibacillus sp. M4BSY-1, whole genome shotgun sequence.</title>
        <authorList>
            <person name="Tuo L."/>
        </authorList>
    </citation>
    <scope>NUCLEOTIDE SEQUENCE [LARGE SCALE GENOMIC DNA]</scope>
    <source>
        <strain evidence="2 3">M4BSY-1</strain>
    </source>
</reference>
<gene>
    <name evidence="2" type="ORF">DX130_11575</name>
</gene>
<dbReference type="PROSITE" id="PS51186">
    <property type="entry name" value="GNAT"/>
    <property type="match status" value="1"/>
</dbReference>
<dbReference type="EMBL" id="QUBQ01000001">
    <property type="protein sequence ID" value="REK77600.1"/>
    <property type="molecule type" value="Genomic_DNA"/>
</dbReference>
<dbReference type="RefSeq" id="WP_116045319.1">
    <property type="nucleotide sequence ID" value="NZ_QUBQ01000001.1"/>
</dbReference>
<dbReference type="GO" id="GO:0016747">
    <property type="term" value="F:acyltransferase activity, transferring groups other than amino-acyl groups"/>
    <property type="evidence" value="ECO:0007669"/>
    <property type="project" value="InterPro"/>
</dbReference>
<dbReference type="PANTHER" id="PTHR43415:SF3">
    <property type="entry name" value="GNAT-FAMILY ACETYLTRANSFERASE"/>
    <property type="match status" value="1"/>
</dbReference>
<dbReference type="PANTHER" id="PTHR43415">
    <property type="entry name" value="SPERMIDINE N(1)-ACETYLTRANSFERASE"/>
    <property type="match status" value="1"/>
</dbReference>
<keyword evidence="2" id="KW-0808">Transferase</keyword>
<dbReference type="SUPFAM" id="SSF55729">
    <property type="entry name" value="Acyl-CoA N-acyltransferases (Nat)"/>
    <property type="match status" value="1"/>
</dbReference>
<comment type="caution">
    <text evidence="2">The sequence shown here is derived from an EMBL/GenBank/DDBJ whole genome shotgun (WGS) entry which is preliminary data.</text>
</comment>
<dbReference type="AlphaFoldDB" id="A0A371PN17"/>